<dbReference type="Proteomes" id="UP000541558">
    <property type="component" value="Unassembled WGS sequence"/>
</dbReference>
<gene>
    <name evidence="2" type="ORF">D9611_008581</name>
</gene>
<feature type="compositionally biased region" description="Basic and acidic residues" evidence="1">
    <location>
        <begin position="182"/>
        <end position="208"/>
    </location>
</feature>
<dbReference type="EMBL" id="JAACJK010000224">
    <property type="protein sequence ID" value="KAF5313478.1"/>
    <property type="molecule type" value="Genomic_DNA"/>
</dbReference>
<dbReference type="OrthoDB" id="10658124at2759"/>
<reference evidence="2 3" key="1">
    <citation type="journal article" date="2020" name="ISME J.">
        <title>Uncovering the hidden diversity of litter-decomposition mechanisms in mushroom-forming fungi.</title>
        <authorList>
            <person name="Floudas D."/>
            <person name="Bentzer J."/>
            <person name="Ahren D."/>
            <person name="Johansson T."/>
            <person name="Persson P."/>
            <person name="Tunlid A."/>
        </authorList>
    </citation>
    <scope>NUCLEOTIDE SEQUENCE [LARGE SCALE GENOMIC DNA]</scope>
    <source>
        <strain evidence="2 3">CBS 175.51</strain>
    </source>
</reference>
<comment type="caution">
    <text evidence="2">The sequence shown here is derived from an EMBL/GenBank/DDBJ whole genome shotgun (WGS) entry which is preliminary data.</text>
</comment>
<feature type="compositionally biased region" description="Acidic residues" evidence="1">
    <location>
        <begin position="209"/>
        <end position="239"/>
    </location>
</feature>
<sequence length="312" mass="36128">MVRNLKRSAPEADSGDARRKRARVNVDGRRSDRERRKERELVDLPEMSPSPIPSRAPSSHSPVVADVRRQASNSFTRTEGQAAKVKARRHRRSHRQRSHEVEEGGDEEEGTPIPTFRYAVRDNNEDEEWNSLPRRKTQRAISVDRIGSEEAESRRAARSSKGNYNARRDGKTSNHHLSLVVEKGDSNDTRGEKAEDSGRGEEEEKREGEETEIYEDEAEGVEEEQYYWDGDGEGTDDEEILTDDDVGIVLSPRTLQRAENQMIDEAFEYLEEHYGEDFTESDWEREEQRNEEIDMRLQALENGEWDEFAFRD</sequence>
<accession>A0A8H5AZX7</accession>
<protein>
    <submittedName>
        <fullName evidence="2">Uncharacterized protein</fullName>
    </submittedName>
</protein>
<feature type="compositionally biased region" description="Basic residues" evidence="1">
    <location>
        <begin position="85"/>
        <end position="97"/>
    </location>
</feature>
<dbReference type="AlphaFoldDB" id="A0A8H5AZX7"/>
<evidence type="ECO:0000256" key="1">
    <source>
        <dbReference type="SAM" id="MobiDB-lite"/>
    </source>
</evidence>
<evidence type="ECO:0000313" key="3">
    <source>
        <dbReference type="Proteomes" id="UP000541558"/>
    </source>
</evidence>
<feature type="compositionally biased region" description="Polar residues" evidence="1">
    <location>
        <begin position="70"/>
        <end position="79"/>
    </location>
</feature>
<organism evidence="2 3">
    <name type="scientific">Ephemerocybe angulata</name>
    <dbReference type="NCBI Taxonomy" id="980116"/>
    <lineage>
        <taxon>Eukaryota</taxon>
        <taxon>Fungi</taxon>
        <taxon>Dikarya</taxon>
        <taxon>Basidiomycota</taxon>
        <taxon>Agaricomycotina</taxon>
        <taxon>Agaricomycetes</taxon>
        <taxon>Agaricomycetidae</taxon>
        <taxon>Agaricales</taxon>
        <taxon>Agaricineae</taxon>
        <taxon>Psathyrellaceae</taxon>
        <taxon>Ephemerocybe</taxon>
    </lineage>
</organism>
<feature type="region of interest" description="Disordered" evidence="1">
    <location>
        <begin position="1"/>
        <end position="239"/>
    </location>
</feature>
<name>A0A8H5AZX7_9AGAR</name>
<feature type="compositionally biased region" description="Basic and acidic residues" evidence="1">
    <location>
        <begin position="24"/>
        <end position="42"/>
    </location>
</feature>
<feature type="compositionally biased region" description="Basic and acidic residues" evidence="1">
    <location>
        <begin position="146"/>
        <end position="155"/>
    </location>
</feature>
<proteinExistence type="predicted"/>
<keyword evidence="3" id="KW-1185">Reference proteome</keyword>
<evidence type="ECO:0000313" key="2">
    <source>
        <dbReference type="EMBL" id="KAF5313478.1"/>
    </source>
</evidence>